<dbReference type="CDD" id="cd03510">
    <property type="entry name" value="Rhizobitoxine-FADS-like"/>
    <property type="match status" value="1"/>
</dbReference>
<dbReference type="Proteomes" id="UP001185012">
    <property type="component" value="Unassembled WGS sequence"/>
</dbReference>
<feature type="transmembrane region" description="Helical" evidence="1">
    <location>
        <begin position="195"/>
        <end position="220"/>
    </location>
</feature>
<evidence type="ECO:0000313" key="4">
    <source>
        <dbReference type="Proteomes" id="UP001185012"/>
    </source>
</evidence>
<dbReference type="EMBL" id="JAVDQG010000006">
    <property type="protein sequence ID" value="MDR6226808.1"/>
    <property type="molecule type" value="Genomic_DNA"/>
</dbReference>
<dbReference type="PANTHER" id="PTHR19353:SF19">
    <property type="entry name" value="DELTA(5) FATTY ACID DESATURASE C-RELATED"/>
    <property type="match status" value="1"/>
</dbReference>
<keyword evidence="1" id="KW-1133">Transmembrane helix</keyword>
<name>A0ABU1IPZ2_9BACL</name>
<organism evidence="3 4">
    <name type="scientific">Desmospora profundinema</name>
    <dbReference type="NCBI Taxonomy" id="1571184"/>
    <lineage>
        <taxon>Bacteria</taxon>
        <taxon>Bacillati</taxon>
        <taxon>Bacillota</taxon>
        <taxon>Bacilli</taxon>
        <taxon>Bacillales</taxon>
        <taxon>Thermoactinomycetaceae</taxon>
        <taxon>Desmospora</taxon>
    </lineage>
</organism>
<keyword evidence="1" id="KW-0812">Transmembrane</keyword>
<evidence type="ECO:0000259" key="2">
    <source>
        <dbReference type="Pfam" id="PF00487"/>
    </source>
</evidence>
<feature type="transmembrane region" description="Helical" evidence="1">
    <location>
        <begin position="57"/>
        <end position="75"/>
    </location>
</feature>
<dbReference type="RefSeq" id="WP_309867206.1">
    <property type="nucleotide sequence ID" value="NZ_JAVDQG010000006.1"/>
</dbReference>
<reference evidence="3 4" key="1">
    <citation type="submission" date="2023-07" db="EMBL/GenBank/DDBJ databases">
        <title>Genomic Encyclopedia of Type Strains, Phase IV (KMG-IV): sequencing the most valuable type-strain genomes for metagenomic binning, comparative biology and taxonomic classification.</title>
        <authorList>
            <person name="Goeker M."/>
        </authorList>
    </citation>
    <scope>NUCLEOTIDE SEQUENCE [LARGE SCALE GENOMIC DNA]</scope>
    <source>
        <strain evidence="3 4">DSM 45903</strain>
    </source>
</reference>
<accession>A0ABU1IPZ2</accession>
<sequence>MEASVKETSKRPSFSREIIQEIRRLHRRDNWHGWIAIGSDWFQILITVSVLMILPSYLPLAATVALTLLGLIVIASRQRALEHLLHEASHGNLFKNPRLNRWVTLWFIAYPTFHSLEEYSRSHMIHHRDLGHDHDPDFIAYQKLNIDQLPVPTRQFFWYYVVWNGLRVPFMQIPDFLRRITGLFAEPWSHRLGRYAFLAAWVGILLQTGWLTTFLLLWILPQTLILPILRYFGEMSKHAALIDNETILTMTRNRFPHPVEKYLMSAHHDNYHLVHHLFPTIPFYHLSQAHKALMHDPRYAAAHHCDGYICLEPKFEHSITDELTLSSQEIQKGVLYE</sequence>
<evidence type="ECO:0000256" key="1">
    <source>
        <dbReference type="SAM" id="Phobius"/>
    </source>
</evidence>
<comment type="caution">
    <text evidence="3">The sequence shown here is derived from an EMBL/GenBank/DDBJ whole genome shotgun (WGS) entry which is preliminary data.</text>
</comment>
<evidence type="ECO:0000313" key="3">
    <source>
        <dbReference type="EMBL" id="MDR6226808.1"/>
    </source>
</evidence>
<gene>
    <name evidence="3" type="ORF">JOE21_002818</name>
</gene>
<keyword evidence="4" id="KW-1185">Reference proteome</keyword>
<keyword evidence="1" id="KW-0472">Membrane</keyword>
<dbReference type="InterPro" id="IPR005804">
    <property type="entry name" value="FA_desaturase_dom"/>
</dbReference>
<dbReference type="Pfam" id="PF00487">
    <property type="entry name" value="FA_desaturase"/>
    <property type="match status" value="1"/>
</dbReference>
<dbReference type="PANTHER" id="PTHR19353">
    <property type="entry name" value="FATTY ACID DESATURASE 2"/>
    <property type="match status" value="1"/>
</dbReference>
<dbReference type="InterPro" id="IPR012171">
    <property type="entry name" value="Fatty_acid_desaturase"/>
</dbReference>
<feature type="transmembrane region" description="Helical" evidence="1">
    <location>
        <begin position="31"/>
        <end position="51"/>
    </location>
</feature>
<protein>
    <submittedName>
        <fullName evidence="3">Fatty acid desaturase</fullName>
    </submittedName>
</protein>
<proteinExistence type="predicted"/>
<feature type="domain" description="Fatty acid desaturase" evidence="2">
    <location>
        <begin position="65"/>
        <end position="302"/>
    </location>
</feature>